<dbReference type="EMBL" id="JAPEVG010000115">
    <property type="protein sequence ID" value="KAJ8482401.1"/>
    <property type="molecule type" value="Genomic_DNA"/>
</dbReference>
<dbReference type="AlphaFoldDB" id="A0AAD7TUI0"/>
<name>A0AAD7TUI0_9APHY</name>
<accession>A0AAD7TUI0</accession>
<dbReference type="Proteomes" id="UP001215151">
    <property type="component" value="Unassembled WGS sequence"/>
</dbReference>
<reference evidence="1" key="1">
    <citation type="submission" date="2022-11" db="EMBL/GenBank/DDBJ databases">
        <title>Genome Sequence of Cubamyces cubensis.</title>
        <authorList>
            <person name="Buettner E."/>
        </authorList>
    </citation>
    <scope>NUCLEOTIDE SEQUENCE</scope>
    <source>
        <strain evidence="1">MPL-01</strain>
    </source>
</reference>
<evidence type="ECO:0000313" key="2">
    <source>
        <dbReference type="Proteomes" id="UP001215151"/>
    </source>
</evidence>
<comment type="caution">
    <text evidence="1">The sequence shown here is derived from an EMBL/GenBank/DDBJ whole genome shotgun (WGS) entry which is preliminary data.</text>
</comment>
<sequence>MRSLVSASLVNVTIDDTFGDASNGAQIIYEPDSVWNIGNNCAACTAHPDPGLVYDGTWHDGTTQLGSEDLLTAAVGFSGVAVYVFCVVTRSEVSPDGNSDMSFFIDGEQAGQYVVPPDGDTSYAYNVPVFVKDGLAAGSHQLLIVNGRTGGNKSLVLLDYIIYSHRFVAYSFYKGLFATVLHNATILHNISVRRAFNHIHISTSGVSFIITHGP</sequence>
<gene>
    <name evidence="1" type="ORF">ONZ51_g5389</name>
</gene>
<keyword evidence="2" id="KW-1185">Reference proteome</keyword>
<protein>
    <submittedName>
        <fullName evidence="1">Uncharacterized protein</fullName>
    </submittedName>
</protein>
<evidence type="ECO:0000313" key="1">
    <source>
        <dbReference type="EMBL" id="KAJ8482401.1"/>
    </source>
</evidence>
<proteinExistence type="predicted"/>
<organism evidence="1 2">
    <name type="scientific">Trametes cubensis</name>
    <dbReference type="NCBI Taxonomy" id="1111947"/>
    <lineage>
        <taxon>Eukaryota</taxon>
        <taxon>Fungi</taxon>
        <taxon>Dikarya</taxon>
        <taxon>Basidiomycota</taxon>
        <taxon>Agaricomycotina</taxon>
        <taxon>Agaricomycetes</taxon>
        <taxon>Polyporales</taxon>
        <taxon>Polyporaceae</taxon>
        <taxon>Trametes</taxon>
    </lineage>
</organism>
<dbReference type="Gene3D" id="2.60.120.260">
    <property type="entry name" value="Galactose-binding domain-like"/>
    <property type="match status" value="1"/>
</dbReference>